<feature type="chain" id="PRO_5008597343" evidence="1">
    <location>
        <begin position="22"/>
        <end position="89"/>
    </location>
</feature>
<evidence type="ECO:0000256" key="1">
    <source>
        <dbReference type="SAM" id="SignalP"/>
    </source>
</evidence>
<protein>
    <submittedName>
        <fullName evidence="2">Uncharacterized protein</fullName>
    </submittedName>
</protein>
<proteinExistence type="predicted"/>
<dbReference type="Proteomes" id="UP000092154">
    <property type="component" value="Unassembled WGS sequence"/>
</dbReference>
<dbReference type="AlphaFoldDB" id="A0A1B7MIF6"/>
<sequence>MKYISLTAMIMSIALASIATAANPNPNGETCTDVGAIDCGILACFNNGHSFLYYCMGEESNPDIGRMYVAQNCSCAGCCDMSDGCTVHP</sequence>
<feature type="signal peptide" evidence="1">
    <location>
        <begin position="1"/>
        <end position="21"/>
    </location>
</feature>
<accession>A0A1B7MIF6</accession>
<dbReference type="EMBL" id="KV449026">
    <property type="protein sequence ID" value="OAX32379.1"/>
    <property type="molecule type" value="Genomic_DNA"/>
</dbReference>
<keyword evidence="1" id="KW-0732">Signal</keyword>
<organism evidence="2 3">
    <name type="scientific">Rhizopogon vinicolor AM-OR11-026</name>
    <dbReference type="NCBI Taxonomy" id="1314800"/>
    <lineage>
        <taxon>Eukaryota</taxon>
        <taxon>Fungi</taxon>
        <taxon>Dikarya</taxon>
        <taxon>Basidiomycota</taxon>
        <taxon>Agaricomycotina</taxon>
        <taxon>Agaricomycetes</taxon>
        <taxon>Agaricomycetidae</taxon>
        <taxon>Boletales</taxon>
        <taxon>Suillineae</taxon>
        <taxon>Rhizopogonaceae</taxon>
        <taxon>Rhizopogon</taxon>
    </lineage>
</organism>
<name>A0A1B7MIF6_9AGAM</name>
<dbReference type="OrthoDB" id="2606864at2759"/>
<evidence type="ECO:0000313" key="3">
    <source>
        <dbReference type="Proteomes" id="UP000092154"/>
    </source>
</evidence>
<reference evidence="2 3" key="1">
    <citation type="submission" date="2016-06" db="EMBL/GenBank/DDBJ databases">
        <title>Comparative genomics of the ectomycorrhizal sister species Rhizopogon vinicolor and Rhizopogon vesiculosus (Basidiomycota: Boletales) reveals a divergence of the mating type B locus.</title>
        <authorList>
            <consortium name="DOE Joint Genome Institute"/>
            <person name="Mujic A.B."/>
            <person name="Kuo A."/>
            <person name="Tritt A."/>
            <person name="Lipzen A."/>
            <person name="Chen C."/>
            <person name="Johnson J."/>
            <person name="Sharma A."/>
            <person name="Barry K."/>
            <person name="Grigoriev I.V."/>
            <person name="Spatafora J.W."/>
        </authorList>
    </citation>
    <scope>NUCLEOTIDE SEQUENCE [LARGE SCALE GENOMIC DNA]</scope>
    <source>
        <strain evidence="2 3">AM-OR11-026</strain>
    </source>
</reference>
<gene>
    <name evidence="2" type="ORF">K503DRAFT_776723</name>
</gene>
<dbReference type="InParanoid" id="A0A1B7MIF6"/>
<keyword evidence="3" id="KW-1185">Reference proteome</keyword>
<evidence type="ECO:0000313" key="2">
    <source>
        <dbReference type="EMBL" id="OAX32379.1"/>
    </source>
</evidence>